<evidence type="ECO:0000256" key="8">
    <source>
        <dbReference type="ARBA" id="ARBA00022840"/>
    </source>
</evidence>
<keyword evidence="9" id="KW-0289">Folate biosynthesis</keyword>
<name>A0ABU5QHB9_9BACT</name>
<dbReference type="GO" id="GO:0003848">
    <property type="term" value="F:2-amino-4-hydroxy-6-hydroxymethyldihydropteridine diphosphokinase activity"/>
    <property type="evidence" value="ECO:0007669"/>
    <property type="project" value="UniProtKB-EC"/>
</dbReference>
<feature type="domain" description="7,8-dihydro-6-hydroxymethylpterin-pyrophosphokinase" evidence="13">
    <location>
        <begin position="92"/>
        <end position="103"/>
    </location>
</feature>
<dbReference type="PROSITE" id="PS00794">
    <property type="entry name" value="HPPK"/>
    <property type="match status" value="1"/>
</dbReference>
<dbReference type="Proteomes" id="UP001304671">
    <property type="component" value="Unassembled WGS sequence"/>
</dbReference>
<evidence type="ECO:0000256" key="1">
    <source>
        <dbReference type="ARBA" id="ARBA00005051"/>
    </source>
</evidence>
<organism evidence="14 15">
    <name type="scientific">Arcicella aquatica</name>
    <dbReference type="NCBI Taxonomy" id="217141"/>
    <lineage>
        <taxon>Bacteria</taxon>
        <taxon>Pseudomonadati</taxon>
        <taxon>Bacteroidota</taxon>
        <taxon>Cytophagia</taxon>
        <taxon>Cytophagales</taxon>
        <taxon>Flectobacillaceae</taxon>
        <taxon>Arcicella</taxon>
    </lineage>
</organism>
<dbReference type="NCBIfam" id="TIGR01498">
    <property type="entry name" value="folK"/>
    <property type="match status" value="1"/>
</dbReference>
<evidence type="ECO:0000256" key="4">
    <source>
        <dbReference type="ARBA" id="ARBA00016218"/>
    </source>
</evidence>
<dbReference type="InterPro" id="IPR035907">
    <property type="entry name" value="Hppk_sf"/>
</dbReference>
<sequence length="165" mass="18814">MQNLNLQTTYLLLGSNLGNREEILENAIKLIGNRVGLVLKRSKFYETAPWGVDNQPNYLNIAIAVTTTLNPNELLIETQQIEETLGRIRLEKWGARLIDIDIIFYGEQIINEPTLVIPHPLMHDRNFVLVPLEEIAPDFIHPIFHKSITTLCNLCADIGEVKPYL</sequence>
<evidence type="ECO:0000256" key="6">
    <source>
        <dbReference type="ARBA" id="ARBA00022741"/>
    </source>
</evidence>
<evidence type="ECO:0000256" key="5">
    <source>
        <dbReference type="ARBA" id="ARBA00022679"/>
    </source>
</evidence>
<protein>
    <recommendedName>
        <fullName evidence="4">2-amino-4-hydroxy-6-hydroxymethyldihydropteridine pyrophosphokinase</fullName>
        <ecNumber evidence="3">2.7.6.3</ecNumber>
    </recommendedName>
    <alternativeName>
        <fullName evidence="11">6-hydroxymethyl-7,8-dihydropterin pyrophosphokinase</fullName>
    </alternativeName>
    <alternativeName>
        <fullName evidence="12">7,8-dihydro-6-hydroxymethylpterin-pyrophosphokinase</fullName>
    </alternativeName>
</protein>
<evidence type="ECO:0000256" key="3">
    <source>
        <dbReference type="ARBA" id="ARBA00013253"/>
    </source>
</evidence>
<evidence type="ECO:0000256" key="12">
    <source>
        <dbReference type="ARBA" id="ARBA00033413"/>
    </source>
</evidence>
<dbReference type="PANTHER" id="PTHR43071:SF1">
    <property type="entry name" value="2-AMINO-4-HYDROXY-6-HYDROXYMETHYLDIHYDROPTERIDINE PYROPHOSPHOKINASE"/>
    <property type="match status" value="1"/>
</dbReference>
<reference evidence="14 15" key="1">
    <citation type="submission" date="2023-12" db="EMBL/GenBank/DDBJ databases">
        <title>Novel species of the genus Arcicella isolated from rivers.</title>
        <authorList>
            <person name="Lu H."/>
        </authorList>
    </citation>
    <scope>NUCLEOTIDE SEQUENCE [LARGE SCALE GENOMIC DNA]</scope>
    <source>
        <strain evidence="14 15">LMG 21963</strain>
    </source>
</reference>
<comment type="caution">
    <text evidence="14">The sequence shown here is derived from an EMBL/GenBank/DDBJ whole genome shotgun (WGS) entry which is preliminary data.</text>
</comment>
<dbReference type="SUPFAM" id="SSF55083">
    <property type="entry name" value="6-hydroxymethyl-7,8-dihydropterin pyrophosphokinase, HPPK"/>
    <property type="match status" value="1"/>
</dbReference>
<evidence type="ECO:0000256" key="9">
    <source>
        <dbReference type="ARBA" id="ARBA00022909"/>
    </source>
</evidence>
<dbReference type="PANTHER" id="PTHR43071">
    <property type="entry name" value="2-AMINO-4-HYDROXY-6-HYDROXYMETHYLDIHYDROPTERIDINE PYROPHOSPHOKINASE"/>
    <property type="match status" value="1"/>
</dbReference>
<dbReference type="EC" id="2.7.6.3" evidence="3"/>
<keyword evidence="6" id="KW-0547">Nucleotide-binding</keyword>
<dbReference type="EMBL" id="JAYFUL010000001">
    <property type="protein sequence ID" value="MEA5256452.1"/>
    <property type="molecule type" value="Genomic_DNA"/>
</dbReference>
<gene>
    <name evidence="14" type="primary">folK</name>
    <name evidence="14" type="ORF">VB264_01580</name>
</gene>
<evidence type="ECO:0000256" key="11">
    <source>
        <dbReference type="ARBA" id="ARBA00029766"/>
    </source>
</evidence>
<proteinExistence type="inferred from homology"/>
<dbReference type="Pfam" id="PF01288">
    <property type="entry name" value="HPPK"/>
    <property type="match status" value="1"/>
</dbReference>
<evidence type="ECO:0000256" key="10">
    <source>
        <dbReference type="ARBA" id="ARBA00029409"/>
    </source>
</evidence>
<evidence type="ECO:0000256" key="2">
    <source>
        <dbReference type="ARBA" id="ARBA00005810"/>
    </source>
</evidence>
<dbReference type="InterPro" id="IPR000550">
    <property type="entry name" value="Hppk"/>
</dbReference>
<evidence type="ECO:0000313" key="14">
    <source>
        <dbReference type="EMBL" id="MEA5256452.1"/>
    </source>
</evidence>
<evidence type="ECO:0000259" key="13">
    <source>
        <dbReference type="PROSITE" id="PS00794"/>
    </source>
</evidence>
<comment type="function">
    <text evidence="10">Catalyzes the transfer of pyrophosphate from adenosine triphosphate (ATP) to 6-hydroxymethyl-7,8-dihydropterin, an enzymatic step in folate biosynthesis pathway.</text>
</comment>
<keyword evidence="5 14" id="KW-0808">Transferase</keyword>
<dbReference type="CDD" id="cd00483">
    <property type="entry name" value="HPPK"/>
    <property type="match status" value="1"/>
</dbReference>
<keyword evidence="15" id="KW-1185">Reference proteome</keyword>
<accession>A0ABU5QHB9</accession>
<dbReference type="RefSeq" id="WP_323246242.1">
    <property type="nucleotide sequence ID" value="NZ_JAYFUL010000001.1"/>
</dbReference>
<keyword evidence="7" id="KW-0418">Kinase</keyword>
<comment type="similarity">
    <text evidence="2">Belongs to the HPPK family.</text>
</comment>
<comment type="pathway">
    <text evidence="1">Cofactor biosynthesis; tetrahydrofolate biosynthesis; 2-amino-4-hydroxy-6-hydroxymethyl-7,8-dihydropteridine diphosphate from 7,8-dihydroneopterin triphosphate: step 4/4.</text>
</comment>
<evidence type="ECO:0000256" key="7">
    <source>
        <dbReference type="ARBA" id="ARBA00022777"/>
    </source>
</evidence>
<keyword evidence="8" id="KW-0067">ATP-binding</keyword>
<dbReference type="Gene3D" id="3.30.70.560">
    <property type="entry name" value="7,8-Dihydro-6-hydroxymethylpterin-pyrophosphokinase HPPK"/>
    <property type="match status" value="1"/>
</dbReference>
<evidence type="ECO:0000313" key="15">
    <source>
        <dbReference type="Proteomes" id="UP001304671"/>
    </source>
</evidence>